<dbReference type="Proteomes" id="UP000219689">
    <property type="component" value="Unassembled WGS sequence"/>
</dbReference>
<dbReference type="AlphaFoldDB" id="A0A2A5R0C2"/>
<protein>
    <submittedName>
        <fullName evidence="1">Uncharacterized protein</fullName>
    </submittedName>
</protein>
<evidence type="ECO:0000313" key="1">
    <source>
        <dbReference type="EMBL" id="PCR92521.1"/>
    </source>
</evidence>
<gene>
    <name evidence="1" type="ORF">CP557_19465</name>
</gene>
<evidence type="ECO:0000313" key="2">
    <source>
        <dbReference type="Proteomes" id="UP000219689"/>
    </source>
</evidence>
<keyword evidence="2" id="KW-1185">Reference proteome</keyword>
<sequence>MIWVDAMTGEIDLSNAIRNDGKVETGLRVYRAPEKINDSYIYMVLMDLQWKPDSGVGDHPWLKDQSMKFETDDYDIIFRDADPLGELYKRERGYDVSVGATLPSGAGVSLGSTVYVKDGIQHCNRDLDQGGHYEMVFDGDDHQAYDPLTSVSVVDIQADEKFTGSSDITSNFDWDAEAHSNMDATRND</sequence>
<name>A0A2A5R0C2_9EURY</name>
<accession>A0A2A5R0C2</accession>
<reference evidence="1 2" key="1">
    <citation type="submission" date="2017-09" db="EMBL/GenBank/DDBJ databases">
        <title>Genome sequences of Natrinema ejinorence JCM 13890T.</title>
        <authorList>
            <person name="Roh S.W."/>
            <person name="Kim Y.B."/>
            <person name="Kim J.Y."/>
        </authorList>
    </citation>
    <scope>NUCLEOTIDE SEQUENCE [LARGE SCALE GENOMIC DNA]</scope>
    <source>
        <strain evidence="1 2">JCM 13890</strain>
    </source>
</reference>
<comment type="caution">
    <text evidence="1">The sequence shown here is derived from an EMBL/GenBank/DDBJ whole genome shotgun (WGS) entry which is preliminary data.</text>
</comment>
<dbReference type="EMBL" id="NXNI01000001">
    <property type="protein sequence ID" value="PCR92521.1"/>
    <property type="molecule type" value="Genomic_DNA"/>
</dbReference>
<proteinExistence type="predicted"/>
<organism evidence="1 2">
    <name type="scientific">Natrinema ejinorense</name>
    <dbReference type="NCBI Taxonomy" id="373386"/>
    <lineage>
        <taxon>Archaea</taxon>
        <taxon>Methanobacteriati</taxon>
        <taxon>Methanobacteriota</taxon>
        <taxon>Stenosarchaea group</taxon>
        <taxon>Halobacteria</taxon>
        <taxon>Halobacteriales</taxon>
        <taxon>Natrialbaceae</taxon>
        <taxon>Natrinema</taxon>
    </lineage>
</organism>